<reference evidence="2 3" key="1">
    <citation type="journal article" date="2020" name="Nature">
        <title>Isolation of an archaeon at the prokaryote-eukaryote interface.</title>
        <authorList>
            <person name="Imachi H."/>
            <person name="Nobu M.K."/>
            <person name="Nakahara N."/>
            <person name="Morono Y."/>
            <person name="Ogawara M."/>
            <person name="Takaki Y."/>
            <person name="Takano Y."/>
            <person name="Uematsu K."/>
            <person name="Ikuta T."/>
            <person name="Ito M."/>
            <person name="Matsui Y."/>
            <person name="Miyazaki M."/>
            <person name="Murata K."/>
            <person name="Saito Y."/>
            <person name="Sakai S."/>
            <person name="Song C."/>
            <person name="Tasumi E."/>
            <person name="Yamanaka Y."/>
            <person name="Yamaguchi T."/>
            <person name="Kamagata Y."/>
            <person name="Tamaki H."/>
            <person name="Takai K."/>
        </authorList>
    </citation>
    <scope>NUCLEOTIDE SEQUENCE [LARGE SCALE GENOMIC DNA]</scope>
    <source>
        <strain evidence="2 3">MK-D1</strain>
    </source>
</reference>
<keyword evidence="1" id="KW-1133">Transmembrane helix</keyword>
<keyword evidence="3" id="KW-1185">Reference proteome</keyword>
<dbReference type="RefSeq" id="WP_147661971.1">
    <property type="nucleotide sequence ID" value="NZ_CP042905.2"/>
</dbReference>
<organism evidence="2 3">
    <name type="scientific">Promethearchaeum syntrophicum</name>
    <dbReference type="NCBI Taxonomy" id="2594042"/>
    <lineage>
        <taxon>Archaea</taxon>
        <taxon>Promethearchaeati</taxon>
        <taxon>Promethearchaeota</taxon>
        <taxon>Promethearchaeia</taxon>
        <taxon>Promethearchaeales</taxon>
        <taxon>Promethearchaeaceae</taxon>
        <taxon>Promethearchaeum</taxon>
    </lineage>
</organism>
<evidence type="ECO:0000313" key="2">
    <source>
        <dbReference type="EMBL" id="QEE15046.1"/>
    </source>
</evidence>
<evidence type="ECO:0000313" key="3">
    <source>
        <dbReference type="Proteomes" id="UP000321408"/>
    </source>
</evidence>
<keyword evidence="2" id="KW-0378">Hydrolase</keyword>
<dbReference type="InterPro" id="IPR021345">
    <property type="entry name" value="DUF2961"/>
</dbReference>
<reference evidence="2 3" key="2">
    <citation type="journal article" date="2024" name="Int. J. Syst. Evol. Microbiol.">
        <title>Promethearchaeum syntrophicum gen. nov., sp. nov., an anaerobic, obligately syntrophic archaeon, the first isolate of the lineage 'Asgard' archaea, and proposal of the new archaeal phylum Promethearchaeota phyl. nov. and kingdom Promethearchaeati regn. nov.</title>
        <authorList>
            <person name="Imachi H."/>
            <person name="Nobu M.K."/>
            <person name="Kato S."/>
            <person name="Takaki Y."/>
            <person name="Miyazaki M."/>
            <person name="Miyata M."/>
            <person name="Ogawara M."/>
            <person name="Saito Y."/>
            <person name="Sakai S."/>
            <person name="Tahara Y.O."/>
            <person name="Takano Y."/>
            <person name="Tasumi E."/>
            <person name="Uematsu K."/>
            <person name="Yoshimura T."/>
            <person name="Itoh T."/>
            <person name="Ohkuma M."/>
            <person name="Takai K."/>
        </authorList>
    </citation>
    <scope>NUCLEOTIDE SEQUENCE [LARGE SCALE GENOMIC DNA]</scope>
    <source>
        <strain evidence="2 3">MK-D1</strain>
    </source>
</reference>
<dbReference type="GeneID" id="41328867"/>
<dbReference type="Pfam" id="PF11175">
    <property type="entry name" value="DUF2961"/>
    <property type="match status" value="1"/>
</dbReference>
<dbReference type="AlphaFoldDB" id="A0A5B9D8U4"/>
<protein>
    <submittedName>
        <fullName evidence="2">Glycoside hydrolase family 172 protein</fullName>
    </submittedName>
</protein>
<dbReference type="EMBL" id="CP042905">
    <property type="protein sequence ID" value="QEE15046.1"/>
    <property type="molecule type" value="Genomic_DNA"/>
</dbReference>
<dbReference type="Proteomes" id="UP000321408">
    <property type="component" value="Chromosome"/>
</dbReference>
<dbReference type="KEGG" id="psyt:DSAG12_00869"/>
<keyword evidence="1" id="KW-0472">Membrane</keyword>
<feature type="transmembrane region" description="Helical" evidence="1">
    <location>
        <begin position="392"/>
        <end position="413"/>
    </location>
</feature>
<gene>
    <name evidence="2" type="ORF">DSAG12_00869</name>
</gene>
<evidence type="ECO:0000256" key="1">
    <source>
        <dbReference type="SAM" id="Phobius"/>
    </source>
</evidence>
<accession>A0A5B9D8U4</accession>
<keyword evidence="1" id="KW-0812">Transmembrane</keyword>
<sequence length="415" mass="48543">MIENIFGSTSLRDIMRLRPFKRRRESSFDKTGGNMDNIRIKPGEKVTIFQKNGPGCINHIWTTQMCFGEPFFLRHLIIRIFWDDEEFPSVECPLGDFFGLGHGERINFISEPLQMSPQKGKGFNCWWPMPFKKNARIEIENDNPNSFTPGGDGLKSPGLIFYYYVDYEIYEKWPQDEGTSPIGYFHSCFRTVDYKTDMKRNPDTGKKYRKLEWQATAGKNTRANGGYDRNHVILEATGKGQYVGCNVNIDNKFRLNYNWPGEGDDMIFIDDDIGKEPTIYGTGTEDYFNTAFCPTEKYSAPYHGVIKGGDFNWLGKITYYRYHIQDPIPFEKEIQVTIEHGHNNHRGDRWDSTAYWYQLEPHKKLPDFPPRKERMPRKESKLLKIILKCLKFIFKIGVYGIIAYGAFYLFNFFNK</sequence>
<proteinExistence type="predicted"/>
<name>A0A5B9D8U4_9ARCH</name>
<dbReference type="Gene3D" id="2.60.120.1390">
    <property type="match status" value="2"/>
</dbReference>
<dbReference type="OrthoDB" id="275286at2157"/>